<evidence type="ECO:0000313" key="1">
    <source>
        <dbReference type="EMBL" id="GIN22918.1"/>
    </source>
</evidence>
<dbReference type="RefSeq" id="WP_018708092.1">
    <property type="nucleotide sequence ID" value="NZ_BOQT01000022.1"/>
</dbReference>
<proteinExistence type="predicted"/>
<evidence type="ECO:0000313" key="2">
    <source>
        <dbReference type="Proteomes" id="UP000680279"/>
    </source>
</evidence>
<dbReference type="Proteomes" id="UP000680279">
    <property type="component" value="Unassembled WGS sequence"/>
</dbReference>
<gene>
    <name evidence="1" type="ORF">J1TS3_40520</name>
</gene>
<organism evidence="1 2">
    <name type="scientific">Siminovitchia fordii</name>
    <dbReference type="NCBI Taxonomy" id="254759"/>
    <lineage>
        <taxon>Bacteria</taxon>
        <taxon>Bacillati</taxon>
        <taxon>Bacillota</taxon>
        <taxon>Bacilli</taxon>
        <taxon>Bacillales</taxon>
        <taxon>Bacillaceae</taxon>
        <taxon>Siminovitchia</taxon>
    </lineage>
</organism>
<accession>A0ABQ4KDF4</accession>
<comment type="caution">
    <text evidence="1">The sequence shown here is derived from an EMBL/GenBank/DDBJ whole genome shotgun (WGS) entry which is preliminary data.</text>
</comment>
<dbReference type="EMBL" id="BOQT01000022">
    <property type="protein sequence ID" value="GIN22918.1"/>
    <property type="molecule type" value="Genomic_DNA"/>
</dbReference>
<reference evidence="1 2" key="1">
    <citation type="submission" date="2021-03" db="EMBL/GenBank/DDBJ databases">
        <title>Antimicrobial resistance genes in bacteria isolated from Japanese honey, and their potential for conferring macrolide and lincosamide resistance in the American foulbrood pathogen Paenibacillus larvae.</title>
        <authorList>
            <person name="Okamoto M."/>
            <person name="Kumagai M."/>
            <person name="Kanamori H."/>
            <person name="Takamatsu D."/>
        </authorList>
    </citation>
    <scope>NUCLEOTIDE SEQUENCE [LARGE SCALE GENOMIC DNA]</scope>
    <source>
        <strain evidence="1 2">J1TS3</strain>
    </source>
</reference>
<protein>
    <submittedName>
        <fullName evidence="1">Uncharacterized protein</fullName>
    </submittedName>
</protein>
<sequence length="88" mass="10379">MEHRDHVFLLSLPDKKIGMTFCKSKGFDKMKARKETEHVLDNVKGFDSYELNYLGVLNYKDMDLGIKDQLHHFEKYDPVWLLVYGLKG</sequence>
<name>A0ABQ4KDF4_9BACI</name>
<keyword evidence="2" id="KW-1185">Reference proteome</keyword>